<comment type="caution">
    <text evidence="1">The sequence shown here is derived from an EMBL/GenBank/DDBJ whole genome shotgun (WGS) entry which is preliminary data.</text>
</comment>
<organism evidence="1 2">
    <name type="scientific">Colletotrichum melonis</name>
    <dbReference type="NCBI Taxonomy" id="1209925"/>
    <lineage>
        <taxon>Eukaryota</taxon>
        <taxon>Fungi</taxon>
        <taxon>Dikarya</taxon>
        <taxon>Ascomycota</taxon>
        <taxon>Pezizomycotina</taxon>
        <taxon>Sordariomycetes</taxon>
        <taxon>Hypocreomycetidae</taxon>
        <taxon>Glomerellales</taxon>
        <taxon>Glomerellaceae</taxon>
        <taxon>Colletotrichum</taxon>
        <taxon>Colletotrichum acutatum species complex</taxon>
    </lineage>
</organism>
<proteinExistence type="predicted"/>
<name>A0AAI9ULD6_9PEZI</name>
<protein>
    <submittedName>
        <fullName evidence="1">Uncharacterized protein</fullName>
    </submittedName>
</protein>
<dbReference type="EMBL" id="MLGG01000014">
    <property type="protein sequence ID" value="KAK1458120.1"/>
    <property type="molecule type" value="Genomic_DNA"/>
</dbReference>
<gene>
    <name evidence="1" type="ORF">CMEL01_15467</name>
</gene>
<sequence length="82" mass="9103">MVIARLRIGLHQLVQLVVHDHFRAVVSSIKPHQSEPLQANLDSALPEQAPSQLLSIMRPPSVDSAERSFKLIKSHLAKAHVL</sequence>
<keyword evidence="2" id="KW-1185">Reference proteome</keyword>
<evidence type="ECO:0000313" key="2">
    <source>
        <dbReference type="Proteomes" id="UP001239795"/>
    </source>
</evidence>
<dbReference type="AlphaFoldDB" id="A0AAI9ULD6"/>
<dbReference type="Proteomes" id="UP001239795">
    <property type="component" value="Unassembled WGS sequence"/>
</dbReference>
<accession>A0AAI9ULD6</accession>
<evidence type="ECO:0000313" key="1">
    <source>
        <dbReference type="EMBL" id="KAK1458120.1"/>
    </source>
</evidence>
<reference evidence="1 2" key="1">
    <citation type="submission" date="2016-10" db="EMBL/GenBank/DDBJ databases">
        <title>The genome sequence of Colletotrichum fioriniae PJ7.</title>
        <authorList>
            <person name="Baroncelli R."/>
        </authorList>
    </citation>
    <scope>NUCLEOTIDE SEQUENCE [LARGE SCALE GENOMIC DNA]</scope>
    <source>
        <strain evidence="1">Col 31</strain>
    </source>
</reference>